<keyword evidence="2" id="KW-0433">Leucine-rich repeat</keyword>
<dbReference type="InterPro" id="IPR057135">
    <property type="entry name" value="At4g27190-like_LRR"/>
</dbReference>
<dbReference type="InterPro" id="IPR027417">
    <property type="entry name" value="P-loop_NTPase"/>
</dbReference>
<evidence type="ECO:0000256" key="3">
    <source>
        <dbReference type="ARBA" id="ARBA00022741"/>
    </source>
</evidence>
<dbReference type="GO" id="GO:0006952">
    <property type="term" value="P:defense response"/>
    <property type="evidence" value="ECO:0007669"/>
    <property type="project" value="UniProtKB-KW"/>
</dbReference>
<dbReference type="OrthoDB" id="3794806at2759"/>
<comment type="similarity">
    <text evidence="1">Belongs to the disease resistance NB-LRR family.</text>
</comment>
<evidence type="ECO:0000313" key="9">
    <source>
        <dbReference type="Proteomes" id="UP000824120"/>
    </source>
</evidence>
<evidence type="ECO:0000259" key="7">
    <source>
        <dbReference type="Pfam" id="PF23247"/>
    </source>
</evidence>
<evidence type="ECO:0000259" key="6">
    <source>
        <dbReference type="Pfam" id="PF00931"/>
    </source>
</evidence>
<organism evidence="8 9">
    <name type="scientific">Solanum commersonii</name>
    <name type="common">Commerson's wild potato</name>
    <name type="synonym">Commerson's nightshade</name>
    <dbReference type="NCBI Taxonomy" id="4109"/>
    <lineage>
        <taxon>Eukaryota</taxon>
        <taxon>Viridiplantae</taxon>
        <taxon>Streptophyta</taxon>
        <taxon>Embryophyta</taxon>
        <taxon>Tracheophyta</taxon>
        <taxon>Spermatophyta</taxon>
        <taxon>Magnoliopsida</taxon>
        <taxon>eudicotyledons</taxon>
        <taxon>Gunneridae</taxon>
        <taxon>Pentapetalae</taxon>
        <taxon>asterids</taxon>
        <taxon>lamiids</taxon>
        <taxon>Solanales</taxon>
        <taxon>Solanaceae</taxon>
        <taxon>Solanoideae</taxon>
        <taxon>Solaneae</taxon>
        <taxon>Solanum</taxon>
    </lineage>
</organism>
<keyword evidence="5" id="KW-0067">ATP-binding</keyword>
<dbReference type="SUPFAM" id="SSF52058">
    <property type="entry name" value="L domain-like"/>
    <property type="match status" value="1"/>
</dbReference>
<name>A0A9J6A8F0_SOLCO</name>
<protein>
    <recommendedName>
        <fullName evidence="10">AAA+ ATPase domain-containing protein</fullName>
    </recommendedName>
</protein>
<dbReference type="Pfam" id="PF23247">
    <property type="entry name" value="LRR_RPS2"/>
    <property type="match status" value="1"/>
</dbReference>
<evidence type="ECO:0008006" key="10">
    <source>
        <dbReference type="Google" id="ProtNLM"/>
    </source>
</evidence>
<reference evidence="8 9" key="1">
    <citation type="submission" date="2020-09" db="EMBL/GenBank/DDBJ databases">
        <title>De no assembly of potato wild relative species, Solanum commersonii.</title>
        <authorList>
            <person name="Cho K."/>
        </authorList>
    </citation>
    <scope>NUCLEOTIDE SEQUENCE [LARGE SCALE GENOMIC DNA]</scope>
    <source>
        <strain evidence="8">LZ3.2</strain>
        <tissue evidence="8">Leaf</tissue>
    </source>
</reference>
<keyword evidence="4" id="KW-0611">Plant defense</keyword>
<dbReference type="Pfam" id="PF00931">
    <property type="entry name" value="NB-ARC"/>
    <property type="match status" value="1"/>
</dbReference>
<dbReference type="Proteomes" id="UP000824120">
    <property type="component" value="Chromosome 2"/>
</dbReference>
<dbReference type="InterPro" id="IPR050905">
    <property type="entry name" value="Plant_NBS-LRR"/>
</dbReference>
<accession>A0A9J6A8F0</accession>
<sequence>MSFENAGQLQFVYASYFEVVIHQLRRRELVIGKKGGNTEEDKIHNLEIPFQQRMEFLSLCVGKVTDCLMQPLAQRIGYFFYYNSNITYLDNESQKMDNITSGVQQRAEAARRNSQVISQDVEAWLNSVTKINSDVEGVMRGRVEVERGCFCGWCPNLKSRYSLSKRAKRITLEVIELRNDGKDYVDFSYPAVEIEAMGEEFDSRKLKEEEVMAALRDEDVTVIGICGMGGVGKMTLAEKIRARAKKERFFDEVVMVTVSQQPDLKTIQAEIAGGIGLTLQGDNFWNRGDQLRSRLMGQDSILVILDDVWEALDLNKLGIPSGSNHNHRCKVTLTTRLRDVCETMEARKIIEVGILPEKEAWVLFRQKAGNSVADLSLHHTTKDVVKECKGLPLAIITVAGALKCKSKSSWEDALKQLQNPHQKISQAYDQLESDEVRYLFLLSSLFEEDSNIWHEQLLRYGMGLGIFSEIENLEEARKRGRHVFMVSHSVNSEEFPRKTSYESYSHMSIVAQKIDELPKPIFFPRLEFLMLKLFEEPFKLQDDIFVGMNKLNVLSLNGYEDSILPFPKSVQLLSNLRTLSLINLRLDDISIIGELVTLEILTIRDSTLEVLPVEIGKLTNLILLEFWNERVPLENISPGVLSRLVRLEEQTLVECSGDVIHSNLDLSSKLTRYYLNMGQQVRSYHDSSLMDNYHRIMVLDVIETTPLGDWICHMLKKSELVHSRGNGSKNVLTELLGDGLENVKDLLLADCDSMTHLLDIHCQNNIPFPKLERLEVIRFCSLHYLFSPSLTSSYSTVACSNDEEEEISQRTHIRSEGNMVQVMKFPNLYYLDLHFLECFTHFCSDTVEGIDFPQLQILCFWELLEFQNFWTIDNNSIAGSNPLFDEKMCFFYSTSAVLCPNLEDLQLNGANSIAALCSHQLPTDYFSKLKILLLWNCGKLRNLMYPSVARSVLNLQTLSIEACQSMEEVITEEEQLVEEMTTKPLFPRLEKLVLEELPKLGHFFLTKHALEFPFLREARINSCPQMKTFSLGSLSTQNLERLIVDYAEVKDDLNKAIQQLFNFEVAFPDDEEEEISQRTHIGSERNMKLDVSISVARGVLDIWILCIEACLSMKEVIAVEEQGGEEMTDEPLFPVGRTKLNRSEINAEVKMFSNKAIQKMFNSKIVFKHFISIIDIRACNPQIVAIRNENARVTHRRQSSQTIDGEFCCKAMAECGRKDRKLGRRL</sequence>
<keyword evidence="9" id="KW-1185">Reference proteome</keyword>
<dbReference type="Gene3D" id="3.40.50.300">
    <property type="entry name" value="P-loop containing nucleotide triphosphate hydrolases"/>
    <property type="match status" value="1"/>
</dbReference>
<dbReference type="EMBL" id="JACXVP010000002">
    <property type="protein sequence ID" value="KAG5620696.1"/>
    <property type="molecule type" value="Genomic_DNA"/>
</dbReference>
<dbReference type="AlphaFoldDB" id="A0A9J6A8F0"/>
<gene>
    <name evidence="8" type="ORF">H5410_005914</name>
</gene>
<dbReference type="PRINTS" id="PR00364">
    <property type="entry name" value="DISEASERSIST"/>
</dbReference>
<dbReference type="PANTHER" id="PTHR33463">
    <property type="entry name" value="NB-ARC DOMAIN-CONTAINING PROTEIN-RELATED"/>
    <property type="match status" value="1"/>
</dbReference>
<evidence type="ECO:0000256" key="1">
    <source>
        <dbReference type="ARBA" id="ARBA00008894"/>
    </source>
</evidence>
<dbReference type="InterPro" id="IPR032675">
    <property type="entry name" value="LRR_dom_sf"/>
</dbReference>
<dbReference type="InterPro" id="IPR042197">
    <property type="entry name" value="Apaf_helical"/>
</dbReference>
<dbReference type="GO" id="GO:0043531">
    <property type="term" value="F:ADP binding"/>
    <property type="evidence" value="ECO:0007669"/>
    <property type="project" value="InterPro"/>
</dbReference>
<dbReference type="FunFam" id="3.40.50.300:FF:001091">
    <property type="entry name" value="Probable disease resistance protein At1g61300"/>
    <property type="match status" value="1"/>
</dbReference>
<dbReference type="Gene3D" id="3.80.10.10">
    <property type="entry name" value="Ribonuclease Inhibitor"/>
    <property type="match status" value="2"/>
</dbReference>
<keyword evidence="3" id="KW-0547">Nucleotide-binding</keyword>
<evidence type="ECO:0000256" key="4">
    <source>
        <dbReference type="ARBA" id="ARBA00022821"/>
    </source>
</evidence>
<evidence type="ECO:0000313" key="8">
    <source>
        <dbReference type="EMBL" id="KAG5620696.1"/>
    </source>
</evidence>
<dbReference type="Gene3D" id="1.10.8.430">
    <property type="entry name" value="Helical domain of apoptotic protease-activating factors"/>
    <property type="match status" value="1"/>
</dbReference>
<evidence type="ECO:0000256" key="5">
    <source>
        <dbReference type="ARBA" id="ARBA00022840"/>
    </source>
</evidence>
<evidence type="ECO:0000256" key="2">
    <source>
        <dbReference type="ARBA" id="ARBA00022614"/>
    </source>
</evidence>
<dbReference type="SUPFAM" id="SSF52540">
    <property type="entry name" value="P-loop containing nucleoside triphosphate hydrolases"/>
    <property type="match status" value="1"/>
</dbReference>
<proteinExistence type="inferred from homology"/>
<dbReference type="GO" id="GO:0005524">
    <property type="term" value="F:ATP binding"/>
    <property type="evidence" value="ECO:0007669"/>
    <property type="project" value="UniProtKB-KW"/>
</dbReference>
<dbReference type="PANTHER" id="PTHR33463:SF198">
    <property type="entry name" value="RPP4C3"/>
    <property type="match status" value="1"/>
</dbReference>
<feature type="domain" description="Disease resistance protein At4g27190-like leucine-rich repeats" evidence="7">
    <location>
        <begin position="902"/>
        <end position="1044"/>
    </location>
</feature>
<dbReference type="InterPro" id="IPR002182">
    <property type="entry name" value="NB-ARC"/>
</dbReference>
<feature type="domain" description="NB-ARC" evidence="6">
    <location>
        <begin position="209"/>
        <end position="370"/>
    </location>
</feature>
<comment type="caution">
    <text evidence="8">The sequence shown here is derived from an EMBL/GenBank/DDBJ whole genome shotgun (WGS) entry which is preliminary data.</text>
</comment>